<dbReference type="PANTHER" id="PTHR30055">
    <property type="entry name" value="HTH-TYPE TRANSCRIPTIONAL REGULATOR RUTR"/>
    <property type="match status" value="1"/>
</dbReference>
<evidence type="ECO:0000256" key="2">
    <source>
        <dbReference type="ARBA" id="ARBA00023125"/>
    </source>
</evidence>
<dbReference type="GO" id="GO:0000976">
    <property type="term" value="F:transcription cis-regulatory region binding"/>
    <property type="evidence" value="ECO:0007669"/>
    <property type="project" value="TreeGrafter"/>
</dbReference>
<dbReference type="AlphaFoldDB" id="A0A6J6BXJ3"/>
<dbReference type="GO" id="GO:0003700">
    <property type="term" value="F:DNA-binding transcription factor activity"/>
    <property type="evidence" value="ECO:0007669"/>
    <property type="project" value="TreeGrafter"/>
</dbReference>
<dbReference type="SUPFAM" id="SSF48498">
    <property type="entry name" value="Tetracyclin repressor-like, C-terminal domain"/>
    <property type="match status" value="1"/>
</dbReference>
<gene>
    <name evidence="5" type="ORF">UFOPK1433_00603</name>
</gene>
<dbReference type="SUPFAM" id="SSF46689">
    <property type="entry name" value="Homeodomain-like"/>
    <property type="match status" value="1"/>
</dbReference>
<name>A0A6J6BXJ3_9ZZZZ</name>
<proteinExistence type="predicted"/>
<dbReference type="InterPro" id="IPR050109">
    <property type="entry name" value="HTH-type_TetR-like_transc_reg"/>
</dbReference>
<dbReference type="InterPro" id="IPR001647">
    <property type="entry name" value="HTH_TetR"/>
</dbReference>
<protein>
    <submittedName>
        <fullName evidence="5">Unannotated protein</fullName>
    </submittedName>
</protein>
<dbReference type="PANTHER" id="PTHR30055:SF234">
    <property type="entry name" value="HTH-TYPE TRANSCRIPTIONAL REGULATOR BETI"/>
    <property type="match status" value="1"/>
</dbReference>
<dbReference type="Pfam" id="PF00440">
    <property type="entry name" value="TetR_N"/>
    <property type="match status" value="1"/>
</dbReference>
<dbReference type="InterPro" id="IPR036271">
    <property type="entry name" value="Tet_transcr_reg_TetR-rel_C_sf"/>
</dbReference>
<evidence type="ECO:0000256" key="1">
    <source>
        <dbReference type="ARBA" id="ARBA00023015"/>
    </source>
</evidence>
<organism evidence="5">
    <name type="scientific">freshwater metagenome</name>
    <dbReference type="NCBI Taxonomy" id="449393"/>
    <lineage>
        <taxon>unclassified sequences</taxon>
        <taxon>metagenomes</taxon>
        <taxon>ecological metagenomes</taxon>
    </lineage>
</organism>
<feature type="domain" description="HTH tetR-type" evidence="4">
    <location>
        <begin position="6"/>
        <end position="66"/>
    </location>
</feature>
<evidence type="ECO:0000256" key="3">
    <source>
        <dbReference type="ARBA" id="ARBA00023163"/>
    </source>
</evidence>
<reference evidence="5" key="1">
    <citation type="submission" date="2020-05" db="EMBL/GenBank/DDBJ databases">
        <authorList>
            <person name="Chiriac C."/>
            <person name="Salcher M."/>
            <person name="Ghai R."/>
            <person name="Kavagutti S V."/>
        </authorList>
    </citation>
    <scope>NUCLEOTIDE SEQUENCE</scope>
</reference>
<evidence type="ECO:0000313" key="5">
    <source>
        <dbReference type="EMBL" id="CAB4542848.1"/>
    </source>
</evidence>
<evidence type="ECO:0000259" key="4">
    <source>
        <dbReference type="PROSITE" id="PS50977"/>
    </source>
</evidence>
<keyword evidence="1" id="KW-0805">Transcription regulation</keyword>
<dbReference type="EMBL" id="CAEZSN010000057">
    <property type="protein sequence ID" value="CAB4542848.1"/>
    <property type="molecule type" value="Genomic_DNA"/>
</dbReference>
<keyword evidence="3" id="KW-0804">Transcription</keyword>
<dbReference type="PROSITE" id="PS50977">
    <property type="entry name" value="HTH_TETR_2"/>
    <property type="match status" value="1"/>
</dbReference>
<accession>A0A6J6BXJ3</accession>
<dbReference type="Gene3D" id="1.10.357.10">
    <property type="entry name" value="Tetracycline Repressor, domain 2"/>
    <property type="match status" value="1"/>
</dbReference>
<dbReference type="InterPro" id="IPR009057">
    <property type="entry name" value="Homeodomain-like_sf"/>
</dbReference>
<keyword evidence="2" id="KW-0238">DNA-binding</keyword>
<sequence>MARSIHPTKEKLIATMISLMNEQSLSSIQVDDVLRESNISKGSLYHHFENFDDLVEVTLIARFASGVDLSIELVAAALNGAKSAEELLENIIQVTTVTQGRERSKFRLERARVIGLSVNSPKLLTALEQEQDRLTTAMADLVREAQEKGWVSKAFDAKTISVYLQAYTLGRVVDDVASKDNQIDSEDWNSVVVAALKALLTV</sequence>